<accession>A0A853F7P6</accession>
<proteinExistence type="predicted"/>
<name>A0A853F7P6_9GAMM</name>
<comment type="caution">
    <text evidence="1">The sequence shown here is derived from an EMBL/GenBank/DDBJ whole genome shotgun (WGS) entry which is preliminary data.</text>
</comment>
<sequence length="49" mass="5453">MQRSLRDKKLRISVAGCWMALLSGVQGVLGLALAPFELIKNSCRTYGWD</sequence>
<dbReference type="Proteomes" id="UP000568751">
    <property type="component" value="Unassembled WGS sequence"/>
</dbReference>
<dbReference type="EMBL" id="JACCHT010000002">
    <property type="protein sequence ID" value="NYT28539.1"/>
    <property type="molecule type" value="Genomic_DNA"/>
</dbReference>
<evidence type="ECO:0000313" key="2">
    <source>
        <dbReference type="Proteomes" id="UP000568751"/>
    </source>
</evidence>
<reference evidence="1 2" key="1">
    <citation type="submission" date="2020-05" db="EMBL/GenBank/DDBJ databases">
        <title>Horizontal transmission and recombination maintain forever young bacterial symbiont genomes.</title>
        <authorList>
            <person name="Russell S.L."/>
            <person name="Pepper-Tunick E."/>
            <person name="Svedberg J."/>
            <person name="Byrne A."/>
            <person name="Ruelas Castillo J."/>
            <person name="Vollmers C."/>
            <person name="Beinart R.A."/>
            <person name="Corbett-Detig R."/>
        </authorList>
    </citation>
    <scope>NUCLEOTIDE SEQUENCE [LARGE SCALE GENOMIC DNA]</scope>
    <source>
        <strain evidence="1">455</strain>
    </source>
</reference>
<evidence type="ECO:0000313" key="1">
    <source>
        <dbReference type="EMBL" id="NYT28539.1"/>
    </source>
</evidence>
<organism evidence="1 2">
    <name type="scientific">Candidatus Thiodubiliella endoseptemdiera</name>
    <dbReference type="NCBI Taxonomy" id="2738886"/>
    <lineage>
        <taxon>Bacteria</taxon>
        <taxon>Pseudomonadati</taxon>
        <taxon>Pseudomonadota</taxon>
        <taxon>Gammaproteobacteria</taxon>
        <taxon>Candidatus Pseudothioglobaceae</taxon>
        <taxon>Candidatus Thiodubiliella</taxon>
    </lineage>
</organism>
<gene>
    <name evidence="1" type="ORF">H0A76_12175</name>
</gene>
<protein>
    <submittedName>
        <fullName evidence="1">Uncharacterized protein</fullName>
    </submittedName>
</protein>
<dbReference type="AlphaFoldDB" id="A0A853F7P6"/>